<organism evidence="6 7">
    <name type="scientific">Glutamicibacter arilaitensis</name>
    <dbReference type="NCBI Taxonomy" id="256701"/>
    <lineage>
        <taxon>Bacteria</taxon>
        <taxon>Bacillati</taxon>
        <taxon>Actinomycetota</taxon>
        <taxon>Actinomycetes</taxon>
        <taxon>Micrococcales</taxon>
        <taxon>Micrococcaceae</taxon>
        <taxon>Glutamicibacter</taxon>
    </lineage>
</organism>
<dbReference type="PANTHER" id="PTHR47506">
    <property type="entry name" value="TRANSCRIPTIONAL REGULATORY PROTEIN"/>
    <property type="match status" value="1"/>
</dbReference>
<dbReference type="PANTHER" id="PTHR47506:SF1">
    <property type="entry name" value="HTH-TYPE TRANSCRIPTIONAL REGULATOR YJDC"/>
    <property type="match status" value="1"/>
</dbReference>
<dbReference type="PRINTS" id="PR00455">
    <property type="entry name" value="HTHTETR"/>
</dbReference>
<dbReference type="Gene3D" id="1.10.357.10">
    <property type="entry name" value="Tetracycline Repressor, domain 2"/>
    <property type="match status" value="1"/>
</dbReference>
<keyword evidence="2 4" id="KW-0238">DNA-binding</keyword>
<evidence type="ECO:0000313" key="7">
    <source>
        <dbReference type="Proteomes" id="UP000297638"/>
    </source>
</evidence>
<dbReference type="Gene3D" id="1.10.10.60">
    <property type="entry name" value="Homeodomain-like"/>
    <property type="match status" value="1"/>
</dbReference>
<protein>
    <submittedName>
        <fullName evidence="6">TetR/AcrR family transcriptional regulator</fullName>
    </submittedName>
</protein>
<dbReference type="AlphaFoldDB" id="A0A4Y8U280"/>
<evidence type="ECO:0000256" key="1">
    <source>
        <dbReference type="ARBA" id="ARBA00023015"/>
    </source>
</evidence>
<dbReference type="Pfam" id="PF00440">
    <property type="entry name" value="TetR_N"/>
    <property type="match status" value="1"/>
</dbReference>
<dbReference type="EMBL" id="SPDS01000001">
    <property type="protein sequence ID" value="TFH57333.1"/>
    <property type="molecule type" value="Genomic_DNA"/>
</dbReference>
<accession>A0A4Y8U280</accession>
<dbReference type="Proteomes" id="UP000297638">
    <property type="component" value="Unassembled WGS sequence"/>
</dbReference>
<keyword evidence="1" id="KW-0805">Transcription regulation</keyword>
<dbReference type="InterPro" id="IPR001647">
    <property type="entry name" value="HTH_TetR"/>
</dbReference>
<evidence type="ECO:0000256" key="4">
    <source>
        <dbReference type="PROSITE-ProRule" id="PRU00335"/>
    </source>
</evidence>
<evidence type="ECO:0000256" key="2">
    <source>
        <dbReference type="ARBA" id="ARBA00023125"/>
    </source>
</evidence>
<reference evidence="6 7" key="1">
    <citation type="submission" date="2019-03" db="EMBL/GenBank/DDBJ databases">
        <title>Glutamicibacter sp. LJH19 genome.</title>
        <authorList>
            <person name="Sinai Borker S."/>
            <person name="Kumar R."/>
        </authorList>
    </citation>
    <scope>NUCLEOTIDE SEQUENCE [LARGE SCALE GENOMIC DNA]</scope>
    <source>
        <strain evidence="6 7">LJH19</strain>
    </source>
</reference>
<evidence type="ECO:0000259" key="5">
    <source>
        <dbReference type="PROSITE" id="PS50977"/>
    </source>
</evidence>
<dbReference type="RefSeq" id="WP_134780269.1">
    <property type="nucleotide sequence ID" value="NZ_JBLXIX010000008.1"/>
</dbReference>
<dbReference type="InterPro" id="IPR009057">
    <property type="entry name" value="Homeodomain-like_sf"/>
</dbReference>
<feature type="domain" description="HTH tetR-type" evidence="5">
    <location>
        <begin position="6"/>
        <end position="66"/>
    </location>
</feature>
<comment type="caution">
    <text evidence="6">The sequence shown here is derived from an EMBL/GenBank/DDBJ whole genome shotgun (WGS) entry which is preliminary data.</text>
</comment>
<evidence type="ECO:0000256" key="3">
    <source>
        <dbReference type="ARBA" id="ARBA00023163"/>
    </source>
</evidence>
<proteinExistence type="predicted"/>
<dbReference type="SUPFAM" id="SSF46689">
    <property type="entry name" value="Homeodomain-like"/>
    <property type="match status" value="1"/>
</dbReference>
<dbReference type="PROSITE" id="PS50977">
    <property type="entry name" value="HTH_TETR_2"/>
    <property type="match status" value="1"/>
</dbReference>
<name>A0A4Y8U280_9MICC</name>
<dbReference type="InterPro" id="IPR036271">
    <property type="entry name" value="Tet_transcr_reg_TetR-rel_C_sf"/>
</dbReference>
<dbReference type="SUPFAM" id="SSF48498">
    <property type="entry name" value="Tetracyclin repressor-like, C-terminal domain"/>
    <property type="match status" value="1"/>
</dbReference>
<feature type="DNA-binding region" description="H-T-H motif" evidence="4">
    <location>
        <begin position="29"/>
        <end position="48"/>
    </location>
</feature>
<gene>
    <name evidence="6" type="ORF">EXY26_10175</name>
</gene>
<sequence>MARTSAFDRAQVIQKARSIFWSKGYETSSIPELESATGLSRSSIYNSFGSKRGLFDAVVDSYLNEIVRPRLQPLLAGNVSPSALEEYLSSLAEVFAKPESLPAAHGCLLINTASAPLAADPEVASVISGYRDELHQALDRGLHAARPELAGERRGVLAEAITGLVVAAFALVRISPHEAVRLLHCAENLLGVEPGH</sequence>
<evidence type="ECO:0000313" key="6">
    <source>
        <dbReference type="EMBL" id="TFH57333.1"/>
    </source>
</evidence>
<keyword evidence="3" id="KW-0804">Transcription</keyword>
<dbReference type="GO" id="GO:0003677">
    <property type="term" value="F:DNA binding"/>
    <property type="evidence" value="ECO:0007669"/>
    <property type="project" value="UniProtKB-UniRule"/>
</dbReference>